<accession>A0A9W7NJ93</accession>
<proteinExistence type="predicted"/>
<evidence type="ECO:0000313" key="3">
    <source>
        <dbReference type="Proteomes" id="UP000480854"/>
    </source>
</evidence>
<keyword evidence="3" id="KW-1185">Reference proteome</keyword>
<organism evidence="2 3">
    <name type="scientific">Roseomonas genomospecies 6</name>
    <dbReference type="NCBI Taxonomy" id="214106"/>
    <lineage>
        <taxon>Bacteria</taxon>
        <taxon>Pseudomonadati</taxon>
        <taxon>Pseudomonadota</taxon>
        <taxon>Alphaproteobacteria</taxon>
        <taxon>Acetobacterales</taxon>
        <taxon>Roseomonadaceae</taxon>
        <taxon>Roseomonas</taxon>
    </lineage>
</organism>
<sequence length="154" mass="17395">MAMKSILPEILQKLEPWLEEADAKWHAAPEGQRFPTLPITPDRKVNVRELVRLIGLKQSQEQHFFKKPELAAAVNAIADIQGVGSIGSRALEDAEDDAVRKRIRMLNNTNSDMAKTLAEQEAIIAEQRRIIDQLRAQLGLLEETGMTMRTEDVR</sequence>
<dbReference type="OrthoDB" id="8020866at2"/>
<reference evidence="2 3" key="1">
    <citation type="submission" date="2018-07" db="EMBL/GenBank/DDBJ databases">
        <title>Genome sequence of Azospirillum sp. ATCC 49961.</title>
        <authorList>
            <person name="Sant'Anna F.H."/>
            <person name="Baldani J.I."/>
            <person name="Zilli J.E."/>
            <person name="Reis V.M."/>
            <person name="Hartmann A."/>
            <person name="Cruz L."/>
            <person name="de Souza E.M."/>
            <person name="de Oliveira Pedrosa F."/>
            <person name="Passaglia L.M.P."/>
        </authorList>
    </citation>
    <scope>NUCLEOTIDE SEQUENCE [LARGE SCALE GENOMIC DNA]</scope>
    <source>
        <strain evidence="2 3">ATCC 49961</strain>
    </source>
</reference>
<protein>
    <submittedName>
        <fullName evidence="2">Uncharacterized protein</fullName>
    </submittedName>
</protein>
<feature type="coiled-coil region" evidence="1">
    <location>
        <begin position="117"/>
        <end position="144"/>
    </location>
</feature>
<gene>
    <name evidence="2" type="ORF">DS843_13575</name>
</gene>
<keyword evidence="1" id="KW-0175">Coiled coil</keyword>
<comment type="caution">
    <text evidence="2">The sequence shown here is derived from an EMBL/GenBank/DDBJ whole genome shotgun (WGS) entry which is preliminary data.</text>
</comment>
<name>A0A9W7NJ93_9PROT</name>
<dbReference type="Proteomes" id="UP000480854">
    <property type="component" value="Unassembled WGS sequence"/>
</dbReference>
<dbReference type="RefSeq" id="WP_149469437.1">
    <property type="nucleotide sequence ID" value="NZ_QOKW01000009.1"/>
</dbReference>
<evidence type="ECO:0000313" key="2">
    <source>
        <dbReference type="EMBL" id="KAA0680338.1"/>
    </source>
</evidence>
<dbReference type="AlphaFoldDB" id="A0A9W7NJ93"/>
<dbReference type="EMBL" id="QOKW01000009">
    <property type="protein sequence ID" value="KAA0680338.1"/>
    <property type="molecule type" value="Genomic_DNA"/>
</dbReference>
<evidence type="ECO:0000256" key="1">
    <source>
        <dbReference type="SAM" id="Coils"/>
    </source>
</evidence>